<protein>
    <submittedName>
        <fullName evidence="2">Uncharacterized protein</fullName>
    </submittedName>
</protein>
<feature type="region of interest" description="Disordered" evidence="1">
    <location>
        <begin position="577"/>
        <end position="607"/>
    </location>
</feature>
<dbReference type="Proteomes" id="UP000799772">
    <property type="component" value="Unassembled WGS sequence"/>
</dbReference>
<feature type="compositionally biased region" description="Polar residues" evidence="1">
    <location>
        <begin position="1"/>
        <end position="10"/>
    </location>
</feature>
<feature type="compositionally biased region" description="Low complexity" evidence="1">
    <location>
        <begin position="251"/>
        <end position="263"/>
    </location>
</feature>
<feature type="region of interest" description="Disordered" evidence="1">
    <location>
        <begin position="1"/>
        <end position="89"/>
    </location>
</feature>
<feature type="region of interest" description="Disordered" evidence="1">
    <location>
        <begin position="119"/>
        <end position="545"/>
    </location>
</feature>
<feature type="compositionally biased region" description="Basic and acidic residues" evidence="1">
    <location>
        <begin position="535"/>
        <end position="545"/>
    </location>
</feature>
<evidence type="ECO:0000313" key="2">
    <source>
        <dbReference type="EMBL" id="KAF2102492.1"/>
    </source>
</evidence>
<feature type="compositionally biased region" description="Polar residues" evidence="1">
    <location>
        <begin position="119"/>
        <end position="138"/>
    </location>
</feature>
<feature type="compositionally biased region" description="Low complexity" evidence="1">
    <location>
        <begin position="334"/>
        <end position="355"/>
    </location>
</feature>
<feature type="compositionally biased region" description="Basic and acidic residues" evidence="1">
    <location>
        <begin position="185"/>
        <end position="196"/>
    </location>
</feature>
<organism evidence="2 3">
    <name type="scientific">Rhizodiscina lignyota</name>
    <dbReference type="NCBI Taxonomy" id="1504668"/>
    <lineage>
        <taxon>Eukaryota</taxon>
        <taxon>Fungi</taxon>
        <taxon>Dikarya</taxon>
        <taxon>Ascomycota</taxon>
        <taxon>Pezizomycotina</taxon>
        <taxon>Dothideomycetes</taxon>
        <taxon>Pleosporomycetidae</taxon>
        <taxon>Aulographales</taxon>
        <taxon>Rhizodiscinaceae</taxon>
        <taxon>Rhizodiscina</taxon>
    </lineage>
</organism>
<gene>
    <name evidence="2" type="ORF">NA57DRAFT_52065</name>
</gene>
<comment type="caution">
    <text evidence="2">The sequence shown here is derived from an EMBL/GenBank/DDBJ whole genome shotgun (WGS) entry which is preliminary data.</text>
</comment>
<dbReference type="AlphaFoldDB" id="A0A9P4MCI8"/>
<feature type="compositionally biased region" description="Basic and acidic residues" evidence="1">
    <location>
        <begin position="218"/>
        <end position="236"/>
    </location>
</feature>
<accession>A0A9P4MCI8</accession>
<proteinExistence type="predicted"/>
<dbReference type="OrthoDB" id="3600083at2759"/>
<feature type="compositionally biased region" description="Polar residues" evidence="1">
    <location>
        <begin position="61"/>
        <end position="71"/>
    </location>
</feature>
<sequence length="607" mass="64126">MASNRTSSGGVRSLRAMFENPAEQASSPETRGRSPAASVTSNSERPLSKVRTSFVAVEASGQLSRTLSRTESQQRDTSRGTLPRTYSLDDEHLRGDSLHAWKMFDSVDLKIRFADFSQAVSERSQSIAEEPTSQSPSASRAIPDAPETPAPPIETVIGKIRKLSSNKESDSNPDKPVSTAEDTEAELKPADPKDEATVSGGDGLSPPQENIPPLAKIAAEKTAVEESARDEVPKEQENDELAIASPEAVIATPSPAPKSTPAKVNGTPTPTRSIGLAAKMTPKPTPSPAIERPSRPTPISSAKGPPEPTESLESTAESNLPVSKMPITPTSPTPAKSMAPPARSPAPTSTKSTTSYMKPTSTSAHHNQTNGTTKVPPRPSFRSSTASVSSITSTTTTGTRTAGGFIKPRPKSPTRPVKLPSHLVAPTASSAAKHDGPGAAGPTPSLGRKASIRSLGSARGPSGPPKLTISSRDRRPKKEEARSPVASKSAPDESFLARMMRPTASSASKVRSRDEVPPVPKVKISPAKKVGARSPHAERKKEMEDVAEAVDHVKDEEDVPIEEVDETVEEAAHDIEPAAAEPEHVVEDHPEDAAEEMQAEDVLAVEE</sequence>
<evidence type="ECO:0000256" key="1">
    <source>
        <dbReference type="SAM" id="MobiDB-lite"/>
    </source>
</evidence>
<feature type="compositionally biased region" description="Acidic residues" evidence="1">
    <location>
        <begin position="593"/>
        <end position="607"/>
    </location>
</feature>
<reference evidence="2" key="1">
    <citation type="journal article" date="2020" name="Stud. Mycol.">
        <title>101 Dothideomycetes genomes: a test case for predicting lifestyles and emergence of pathogens.</title>
        <authorList>
            <person name="Haridas S."/>
            <person name="Albert R."/>
            <person name="Binder M."/>
            <person name="Bloem J."/>
            <person name="Labutti K."/>
            <person name="Salamov A."/>
            <person name="Andreopoulos B."/>
            <person name="Baker S."/>
            <person name="Barry K."/>
            <person name="Bills G."/>
            <person name="Bluhm B."/>
            <person name="Cannon C."/>
            <person name="Castanera R."/>
            <person name="Culley D."/>
            <person name="Daum C."/>
            <person name="Ezra D."/>
            <person name="Gonzalez J."/>
            <person name="Henrissat B."/>
            <person name="Kuo A."/>
            <person name="Liang C."/>
            <person name="Lipzen A."/>
            <person name="Lutzoni F."/>
            <person name="Magnuson J."/>
            <person name="Mondo S."/>
            <person name="Nolan M."/>
            <person name="Ohm R."/>
            <person name="Pangilinan J."/>
            <person name="Park H.-J."/>
            <person name="Ramirez L."/>
            <person name="Alfaro M."/>
            <person name="Sun H."/>
            <person name="Tritt A."/>
            <person name="Yoshinaga Y."/>
            <person name="Zwiers L.-H."/>
            <person name="Turgeon B."/>
            <person name="Goodwin S."/>
            <person name="Spatafora J."/>
            <person name="Crous P."/>
            <person name="Grigoriev I."/>
        </authorList>
    </citation>
    <scope>NUCLEOTIDE SEQUENCE</scope>
    <source>
        <strain evidence="2">CBS 133067</strain>
    </source>
</reference>
<feature type="compositionally biased region" description="Basic and acidic residues" evidence="1">
    <location>
        <begin position="471"/>
        <end position="482"/>
    </location>
</feature>
<feature type="compositionally biased region" description="Basic and acidic residues" evidence="1">
    <location>
        <begin position="577"/>
        <end position="592"/>
    </location>
</feature>
<dbReference type="EMBL" id="ML978122">
    <property type="protein sequence ID" value="KAF2102492.1"/>
    <property type="molecule type" value="Genomic_DNA"/>
</dbReference>
<keyword evidence="3" id="KW-1185">Reference proteome</keyword>
<feature type="compositionally biased region" description="Polar residues" evidence="1">
    <location>
        <begin position="356"/>
        <end position="373"/>
    </location>
</feature>
<feature type="compositionally biased region" description="Polar residues" evidence="1">
    <location>
        <begin position="311"/>
        <end position="321"/>
    </location>
</feature>
<evidence type="ECO:0000313" key="3">
    <source>
        <dbReference type="Proteomes" id="UP000799772"/>
    </source>
</evidence>
<name>A0A9P4MCI8_9PEZI</name>
<feature type="compositionally biased region" description="Low complexity" evidence="1">
    <location>
        <begin position="380"/>
        <end position="406"/>
    </location>
</feature>